<feature type="region of interest" description="Disordered" evidence="1">
    <location>
        <begin position="23"/>
        <end position="45"/>
    </location>
</feature>
<dbReference type="eggNOG" id="ENOG502S0EC">
    <property type="taxonomic scope" value="Eukaryota"/>
</dbReference>
<dbReference type="EMBL" id="CP003013">
    <property type="protein sequence ID" value="AEO70327.1"/>
    <property type="molecule type" value="Genomic_DNA"/>
</dbReference>
<dbReference type="HOGENOM" id="CLU_043835_1_1_1"/>
<keyword evidence="3" id="KW-0732">Signal</keyword>
<feature type="signal peptide" evidence="3">
    <location>
        <begin position="1"/>
        <end position="19"/>
    </location>
</feature>
<name>G2RF44_THETT</name>
<feature type="compositionally biased region" description="Pro residues" evidence="1">
    <location>
        <begin position="392"/>
        <end position="409"/>
    </location>
</feature>
<dbReference type="KEGG" id="ttt:THITE_2121617"/>
<keyword evidence="2" id="KW-0812">Transmembrane</keyword>
<dbReference type="GeneID" id="11522772"/>
<dbReference type="SUPFAM" id="SSF49503">
    <property type="entry name" value="Cupredoxins"/>
    <property type="match status" value="1"/>
</dbReference>
<dbReference type="Gene3D" id="2.60.40.420">
    <property type="entry name" value="Cupredoxins - blue copper proteins"/>
    <property type="match status" value="1"/>
</dbReference>
<evidence type="ECO:0000313" key="4">
    <source>
        <dbReference type="EMBL" id="AEO70327.1"/>
    </source>
</evidence>
<feature type="chain" id="PRO_5003436556" description="Extracellular serine-rich protein" evidence="3">
    <location>
        <begin position="20"/>
        <end position="427"/>
    </location>
</feature>
<evidence type="ECO:0000256" key="3">
    <source>
        <dbReference type="SAM" id="SignalP"/>
    </source>
</evidence>
<protein>
    <recommendedName>
        <fullName evidence="6">Extracellular serine-rich protein</fullName>
    </recommendedName>
</protein>
<dbReference type="PANTHER" id="PTHR34883">
    <property type="entry name" value="SERINE-RICH PROTEIN, PUTATIVE-RELATED-RELATED"/>
    <property type="match status" value="1"/>
</dbReference>
<dbReference type="OrthoDB" id="2331100at2759"/>
<dbReference type="Proteomes" id="UP000008181">
    <property type="component" value="Chromosome 5"/>
</dbReference>
<evidence type="ECO:0000256" key="1">
    <source>
        <dbReference type="SAM" id="MobiDB-lite"/>
    </source>
</evidence>
<dbReference type="InterPro" id="IPR008972">
    <property type="entry name" value="Cupredoxin"/>
</dbReference>
<feature type="transmembrane region" description="Helical" evidence="2">
    <location>
        <begin position="219"/>
        <end position="246"/>
    </location>
</feature>
<organism evidence="4 5">
    <name type="scientific">Thermothielavioides terrestris (strain ATCC 38088 / NRRL 8126)</name>
    <name type="common">Thielavia terrestris</name>
    <dbReference type="NCBI Taxonomy" id="578455"/>
    <lineage>
        <taxon>Eukaryota</taxon>
        <taxon>Fungi</taxon>
        <taxon>Dikarya</taxon>
        <taxon>Ascomycota</taxon>
        <taxon>Pezizomycotina</taxon>
        <taxon>Sordariomycetes</taxon>
        <taxon>Sordariomycetidae</taxon>
        <taxon>Sordariales</taxon>
        <taxon>Chaetomiaceae</taxon>
        <taxon>Thermothielavioides</taxon>
        <taxon>Thermothielavioides terrestris</taxon>
    </lineage>
</organism>
<evidence type="ECO:0000313" key="5">
    <source>
        <dbReference type="Proteomes" id="UP000008181"/>
    </source>
</evidence>
<gene>
    <name evidence="4" type="ORF">THITE_2121617</name>
</gene>
<sequence>MLASQALAVLAAFAATVAAQDDPTITTPPADSTSTASATTSSSSGPATISIAVGAVGFVFTPHEATANVGDIIRFTFYPGGHRVARAAFGWPCIPYEYATINKPGFNTGEFDPKVVSNDLPYHDVRVNDTEPIFFYCYAPTSCVDHKMIGVINPNSTETYDDQLAFAQNVTFQLGPGDPFPTESAIPTPTPGGSSSPSSPASPAASSSSSSSSGGGSSLSAGAIAGIAIGSAAVLLLAAVLIYLCGRRGGFDKAYRKSALAAAAGPLSSPAAAMGEAKYAGADAASLGLTPNPNPKSPGQTTVASFDGTATLRNSVAHHTPPPPPPPAAAAATAGVAGAGAGAAGAGYGLFGPGASFPGYGFGAGQGQGQGQGQSHDLRAFGRDSLYMSPQSSPPPTGPYTHYIPPPAAELPSADAPAPTRSPPPGY</sequence>
<keyword evidence="2" id="KW-0472">Membrane</keyword>
<feature type="compositionally biased region" description="Gly residues" evidence="1">
    <location>
        <begin position="362"/>
        <end position="372"/>
    </location>
</feature>
<keyword evidence="2" id="KW-1133">Transmembrane helix</keyword>
<dbReference type="STRING" id="578455.G2RF44"/>
<feature type="region of interest" description="Disordered" evidence="1">
    <location>
        <begin position="178"/>
        <end position="214"/>
    </location>
</feature>
<feature type="compositionally biased region" description="Low complexity" evidence="1">
    <location>
        <begin position="184"/>
        <end position="214"/>
    </location>
</feature>
<evidence type="ECO:0000256" key="2">
    <source>
        <dbReference type="SAM" id="Phobius"/>
    </source>
</evidence>
<feature type="region of interest" description="Disordered" evidence="1">
    <location>
        <begin position="362"/>
        <end position="427"/>
    </location>
</feature>
<evidence type="ECO:0008006" key="6">
    <source>
        <dbReference type="Google" id="ProtNLM"/>
    </source>
</evidence>
<dbReference type="InterPro" id="IPR052953">
    <property type="entry name" value="Ser-rich/MCO-related"/>
</dbReference>
<reference evidence="4 5" key="1">
    <citation type="journal article" date="2011" name="Nat. Biotechnol.">
        <title>Comparative genomic analysis of the thermophilic biomass-degrading fungi Myceliophthora thermophila and Thielavia terrestris.</title>
        <authorList>
            <person name="Berka R.M."/>
            <person name="Grigoriev I.V."/>
            <person name="Otillar R."/>
            <person name="Salamov A."/>
            <person name="Grimwood J."/>
            <person name="Reid I."/>
            <person name="Ishmael N."/>
            <person name="John T."/>
            <person name="Darmond C."/>
            <person name="Moisan M.-C."/>
            <person name="Henrissat B."/>
            <person name="Coutinho P.M."/>
            <person name="Lombard V."/>
            <person name="Natvig D.O."/>
            <person name="Lindquist E."/>
            <person name="Schmutz J."/>
            <person name="Lucas S."/>
            <person name="Harris P."/>
            <person name="Powlowski J."/>
            <person name="Bellemare A."/>
            <person name="Taylor D."/>
            <person name="Butler G."/>
            <person name="de Vries R.P."/>
            <person name="Allijn I.E."/>
            <person name="van den Brink J."/>
            <person name="Ushinsky S."/>
            <person name="Storms R."/>
            <person name="Powell A.J."/>
            <person name="Paulsen I.T."/>
            <person name="Elbourne L.D.H."/>
            <person name="Baker S.E."/>
            <person name="Magnuson J."/>
            <person name="LaBoissiere S."/>
            <person name="Clutterbuck A.J."/>
            <person name="Martinez D."/>
            <person name="Wogulis M."/>
            <person name="de Leon A.L."/>
            <person name="Rey M.W."/>
            <person name="Tsang A."/>
        </authorList>
    </citation>
    <scope>NUCLEOTIDE SEQUENCE [LARGE SCALE GENOMIC DNA]</scope>
    <source>
        <strain evidence="5">ATCC 38088 / NRRL 8126</strain>
    </source>
</reference>
<proteinExistence type="predicted"/>
<keyword evidence="5" id="KW-1185">Reference proteome</keyword>
<dbReference type="AlphaFoldDB" id="G2RF44"/>
<dbReference type="RefSeq" id="XP_003656663.1">
    <property type="nucleotide sequence ID" value="XM_003656615.1"/>
</dbReference>
<dbReference type="PANTHER" id="PTHR34883:SF8">
    <property type="entry name" value="EXTRACELLULAR SERINE-RICH PROTEIN (AFU_ORTHOLOGUE AFUA_6G00670)"/>
    <property type="match status" value="1"/>
</dbReference>
<accession>G2RF44</accession>